<feature type="non-terminal residue" evidence="1">
    <location>
        <position position="1"/>
    </location>
</feature>
<accession>A0A0F9FA87</accession>
<dbReference type="NCBIfam" id="TIGR04131">
    <property type="entry name" value="Bac_Flav_CTERM"/>
    <property type="match status" value="1"/>
</dbReference>
<comment type="caution">
    <text evidence="1">The sequence shown here is derived from an EMBL/GenBank/DDBJ whole genome shotgun (WGS) entry which is preliminary data.</text>
</comment>
<dbReference type="Gene3D" id="2.60.40.10">
    <property type="entry name" value="Immunoglobulins"/>
    <property type="match status" value="1"/>
</dbReference>
<dbReference type="InterPro" id="IPR013783">
    <property type="entry name" value="Ig-like_fold"/>
</dbReference>
<dbReference type="EMBL" id="LAZR01024368">
    <property type="protein sequence ID" value="KKL75376.1"/>
    <property type="molecule type" value="Genomic_DNA"/>
</dbReference>
<gene>
    <name evidence="1" type="ORF">LCGC14_2055520</name>
</gene>
<name>A0A0F9FA87_9ZZZZ</name>
<organism evidence="1">
    <name type="scientific">marine sediment metagenome</name>
    <dbReference type="NCBI Taxonomy" id="412755"/>
    <lineage>
        <taxon>unclassified sequences</taxon>
        <taxon>metagenomes</taxon>
        <taxon>ecological metagenomes</taxon>
    </lineage>
</organism>
<dbReference type="Pfam" id="PF13585">
    <property type="entry name" value="CHU_C"/>
    <property type="match status" value="1"/>
</dbReference>
<reference evidence="1" key="1">
    <citation type="journal article" date="2015" name="Nature">
        <title>Complex archaea that bridge the gap between prokaryotes and eukaryotes.</title>
        <authorList>
            <person name="Spang A."/>
            <person name="Saw J.H."/>
            <person name="Jorgensen S.L."/>
            <person name="Zaremba-Niedzwiedzka K."/>
            <person name="Martijn J."/>
            <person name="Lind A.E."/>
            <person name="van Eijk R."/>
            <person name="Schleper C."/>
            <person name="Guy L."/>
            <person name="Ettema T.J."/>
        </authorList>
    </citation>
    <scope>NUCLEOTIDE SEQUENCE</scope>
</reference>
<dbReference type="InterPro" id="IPR026341">
    <property type="entry name" value="T9SS_type_B"/>
</dbReference>
<dbReference type="AlphaFoldDB" id="A0A0F9FA87"/>
<protein>
    <submittedName>
        <fullName evidence="1">Uncharacterized protein</fullName>
    </submittedName>
</protein>
<proteinExistence type="predicted"/>
<sequence length="495" mass="53413">VTYEVSDSGVLRISGLDETNSPYTFFVRLTDALAGCQNAPGDLKAVEVSVVDSGSTAVITLNESLSLDRLLTILGGTPDMDLNGSVSGNANPGDVINFALNGNSYTGTLDGNLDFSILIDGNDLVLDSDGILNGVVDGAICTLTQELPIELPDLILDNVFQVFCASSAPTIADLELNGSGLALFDSLEGSGLLALNTPLVDGGVYFAGFLNLPISLFSRVQINVTLIDIPAPTTSSSTQNFCTGTNPTLADIQINEMNVRFYDSAVDGSELNPSTALVDGNTYYAASVEGECESTNRLAISVRFVDNEPITLIGISEDACLNQSYTYTTETGKQNYVWTISGGTITDGGTISDDYVTVVWSNLQDTNISVSYFDRSSCITSKEFRQDVSVIECGEILGEEFCLFVFNEFTPNNDGFNDFFEVRCIEDYLSTLEVYSRNGNMVFKAMNYQNNWDGKANVSGTLNSGDHLPSGTYYYVIKIPELERDLVGWLQLARE</sequence>
<evidence type="ECO:0000313" key="1">
    <source>
        <dbReference type="EMBL" id="KKL75376.1"/>
    </source>
</evidence>